<dbReference type="InterPro" id="IPR011009">
    <property type="entry name" value="Kinase-like_dom_sf"/>
</dbReference>
<dbReference type="SUPFAM" id="SSF56112">
    <property type="entry name" value="Protein kinase-like (PK-like)"/>
    <property type="match status" value="1"/>
</dbReference>
<dbReference type="InterPro" id="IPR000719">
    <property type="entry name" value="Prot_kinase_dom"/>
</dbReference>
<reference evidence="7" key="2">
    <citation type="submission" date="2019-01" db="UniProtKB">
        <authorList>
            <consortium name="EnsemblPlants"/>
        </authorList>
    </citation>
    <scope>IDENTIFICATION</scope>
    <source>
        <strain evidence="7">cv. Heinz 1706</strain>
    </source>
</reference>
<sequence>SRVPHQAGLLDPVPYKSARTSRHQLAYQFSMKPEYKFIRLHLKPASYIGFYKSKSIFTVKTVTSYLPLLYLVRLHFCEIEPTVTDEGQTNFTNIINNQNAEDDAHVIKWRCNAEIKSGKTNNGISSGEHQYRQFSLDEMERSMNNFDPQLVIDSGGYGTVYKGDIDGGEATVAVKRSKPGSSQGKKESLMEIKMLSTHHHENILSLIGYFNEMKVLRWY</sequence>
<evidence type="ECO:0000313" key="7">
    <source>
        <dbReference type="EnsemblPlants" id="Solyc02g021660.2.1"/>
    </source>
</evidence>
<keyword evidence="8" id="KW-1185">Reference proteome</keyword>
<feature type="domain" description="Protein kinase" evidence="6">
    <location>
        <begin position="146"/>
        <end position="219"/>
    </location>
</feature>
<dbReference type="PANTHER" id="PTHR47989">
    <property type="entry name" value="OS01G0750732 PROTEIN"/>
    <property type="match status" value="1"/>
</dbReference>
<proteinExistence type="predicted"/>
<protein>
    <recommendedName>
        <fullName evidence="6">Protein kinase domain-containing protein</fullName>
    </recommendedName>
</protein>
<reference evidence="7" key="1">
    <citation type="journal article" date="2012" name="Nature">
        <title>The tomato genome sequence provides insights into fleshy fruit evolution.</title>
        <authorList>
            <consortium name="Tomato Genome Consortium"/>
        </authorList>
    </citation>
    <scope>NUCLEOTIDE SEQUENCE [LARGE SCALE GENOMIC DNA]</scope>
    <source>
        <strain evidence="7">cv. Heinz 1706</strain>
    </source>
</reference>
<evidence type="ECO:0000256" key="3">
    <source>
        <dbReference type="ARBA" id="ARBA00022741"/>
    </source>
</evidence>
<evidence type="ECO:0000256" key="1">
    <source>
        <dbReference type="ARBA" id="ARBA00022527"/>
    </source>
</evidence>
<evidence type="ECO:0000259" key="6">
    <source>
        <dbReference type="PROSITE" id="PS50011"/>
    </source>
</evidence>
<dbReference type="Gramene" id="Solyc02g021660.2.1">
    <property type="protein sequence ID" value="Solyc02g021660.2.1"/>
    <property type="gene ID" value="Solyc02g021660.2"/>
</dbReference>
<dbReference type="Gene3D" id="3.30.200.20">
    <property type="entry name" value="Phosphorylase Kinase, domain 1"/>
    <property type="match status" value="1"/>
</dbReference>
<dbReference type="PROSITE" id="PS50011">
    <property type="entry name" value="PROTEIN_KINASE_DOM"/>
    <property type="match status" value="1"/>
</dbReference>
<dbReference type="GO" id="GO:0005524">
    <property type="term" value="F:ATP binding"/>
    <property type="evidence" value="ECO:0007669"/>
    <property type="project" value="UniProtKB-KW"/>
</dbReference>
<dbReference type="Gene3D" id="2.60.120.430">
    <property type="entry name" value="Galactose-binding lectin"/>
    <property type="match status" value="1"/>
</dbReference>
<keyword evidence="1" id="KW-0723">Serine/threonine-protein kinase</keyword>
<dbReference type="PANTHER" id="PTHR47989:SF62">
    <property type="entry name" value="OS05G0423500 PROTEIN"/>
    <property type="match status" value="1"/>
</dbReference>
<evidence type="ECO:0000256" key="4">
    <source>
        <dbReference type="ARBA" id="ARBA00022777"/>
    </source>
</evidence>
<dbReference type="AlphaFoldDB" id="A0A3Q7EXX5"/>
<organism evidence="7">
    <name type="scientific">Solanum lycopersicum</name>
    <name type="common">Tomato</name>
    <name type="synonym">Lycopersicon esculentum</name>
    <dbReference type="NCBI Taxonomy" id="4081"/>
    <lineage>
        <taxon>Eukaryota</taxon>
        <taxon>Viridiplantae</taxon>
        <taxon>Streptophyta</taxon>
        <taxon>Embryophyta</taxon>
        <taxon>Tracheophyta</taxon>
        <taxon>Spermatophyta</taxon>
        <taxon>Magnoliopsida</taxon>
        <taxon>eudicotyledons</taxon>
        <taxon>Gunneridae</taxon>
        <taxon>Pentapetalae</taxon>
        <taxon>asterids</taxon>
        <taxon>lamiids</taxon>
        <taxon>Solanales</taxon>
        <taxon>Solanaceae</taxon>
        <taxon>Solanoideae</taxon>
        <taxon>Solaneae</taxon>
        <taxon>Solanum</taxon>
        <taxon>Solanum subgen. Lycopersicon</taxon>
    </lineage>
</organism>
<dbReference type="InParanoid" id="A0A3Q7EXX5"/>
<evidence type="ECO:0000256" key="2">
    <source>
        <dbReference type="ARBA" id="ARBA00022679"/>
    </source>
</evidence>
<keyword evidence="3" id="KW-0547">Nucleotide-binding</keyword>
<evidence type="ECO:0000256" key="5">
    <source>
        <dbReference type="ARBA" id="ARBA00022840"/>
    </source>
</evidence>
<dbReference type="PaxDb" id="4081-Solyc02g021660.1.1"/>
<dbReference type="Proteomes" id="UP000004994">
    <property type="component" value="Chromosome 2"/>
</dbReference>
<dbReference type="EnsemblPlants" id="Solyc02g021660.2.1">
    <property type="protein sequence ID" value="Solyc02g021660.2.1"/>
    <property type="gene ID" value="Solyc02g021660.2"/>
</dbReference>
<dbReference type="InterPro" id="IPR001245">
    <property type="entry name" value="Ser-Thr/Tyr_kinase_cat_dom"/>
</dbReference>
<keyword evidence="2" id="KW-0808">Transferase</keyword>
<accession>A0A3Q7EXX5</accession>
<evidence type="ECO:0000313" key="8">
    <source>
        <dbReference type="Proteomes" id="UP000004994"/>
    </source>
</evidence>
<keyword evidence="5" id="KW-0067">ATP-binding</keyword>
<dbReference type="GO" id="GO:0004674">
    <property type="term" value="F:protein serine/threonine kinase activity"/>
    <property type="evidence" value="ECO:0007669"/>
    <property type="project" value="UniProtKB-KW"/>
</dbReference>
<keyword evidence="4" id="KW-0418">Kinase</keyword>
<dbReference type="Pfam" id="PF07714">
    <property type="entry name" value="PK_Tyr_Ser-Thr"/>
    <property type="match status" value="1"/>
</dbReference>
<dbReference type="FunFam" id="3.30.200.20:FF:000039">
    <property type="entry name" value="receptor-like protein kinase FERONIA"/>
    <property type="match status" value="1"/>
</dbReference>
<name>A0A3Q7EXX5_SOLLC</name>